<feature type="non-terminal residue" evidence="3">
    <location>
        <position position="1"/>
    </location>
</feature>
<dbReference type="Proteomes" id="UP000534626">
    <property type="component" value="Unassembled WGS sequence"/>
</dbReference>
<protein>
    <submittedName>
        <fullName evidence="3">ERVV2 protein</fullName>
    </submittedName>
</protein>
<dbReference type="PANTHER" id="PTHR10424:SF73">
    <property type="entry name" value="ENDOGENOUS RETROVIRUS GROUP FC1 ENV POLYPROTEIN-RELATED"/>
    <property type="match status" value="1"/>
</dbReference>
<dbReference type="PANTHER" id="PTHR10424">
    <property type="entry name" value="VIRAL ENVELOPE PROTEIN"/>
    <property type="match status" value="1"/>
</dbReference>
<feature type="coiled-coil region" evidence="2">
    <location>
        <begin position="15"/>
        <end position="60"/>
    </location>
</feature>
<accession>A0A7K6L4L8</accession>
<sequence>GFHRSVRGFLPRLAVRELEQAIASMSGAIEQIENQTNDALSALQQEVASLSKVVKQNQRTLDLLLAAKGGACTVINTSCYVYIYQTLRRQTDLE</sequence>
<reference evidence="3 4" key="1">
    <citation type="submission" date="2019-09" db="EMBL/GenBank/DDBJ databases">
        <title>Bird 10,000 Genomes (B10K) Project - Family phase.</title>
        <authorList>
            <person name="Zhang G."/>
        </authorList>
    </citation>
    <scope>NUCLEOTIDE SEQUENCE [LARGE SCALE GENOMIC DNA]</scope>
    <source>
        <strain evidence="3">B10K-DU-029-77</strain>
    </source>
</reference>
<evidence type="ECO:0000256" key="2">
    <source>
        <dbReference type="SAM" id="Coils"/>
    </source>
</evidence>
<evidence type="ECO:0000313" key="3">
    <source>
        <dbReference type="EMBL" id="NWW19897.1"/>
    </source>
</evidence>
<keyword evidence="1" id="KW-1015">Disulfide bond</keyword>
<evidence type="ECO:0000256" key="1">
    <source>
        <dbReference type="ARBA" id="ARBA00023157"/>
    </source>
</evidence>
<proteinExistence type="predicted"/>
<keyword evidence="2" id="KW-0175">Coiled coil</keyword>
<evidence type="ECO:0000313" key="4">
    <source>
        <dbReference type="Proteomes" id="UP000534626"/>
    </source>
</evidence>
<dbReference type="InterPro" id="IPR018154">
    <property type="entry name" value="TLV/ENV_coat_polyprotein"/>
</dbReference>
<dbReference type="Pfam" id="PF00429">
    <property type="entry name" value="TLV_coat"/>
    <property type="match status" value="1"/>
</dbReference>
<dbReference type="Gene3D" id="1.10.287.210">
    <property type="match status" value="1"/>
</dbReference>
<comment type="caution">
    <text evidence="3">The sequence shown here is derived from an EMBL/GenBank/DDBJ whole genome shotgun (WGS) entry which is preliminary data.</text>
</comment>
<keyword evidence="4" id="KW-1185">Reference proteome</keyword>
<dbReference type="EMBL" id="VZRV01004068">
    <property type="protein sequence ID" value="NWW19897.1"/>
    <property type="molecule type" value="Genomic_DNA"/>
</dbReference>
<dbReference type="OrthoDB" id="8949317at2759"/>
<name>A0A7K6L4L8_9CORV</name>
<feature type="non-terminal residue" evidence="3">
    <location>
        <position position="94"/>
    </location>
</feature>
<gene>
    <name evidence="3" type="primary">Ervv2_2</name>
    <name evidence="3" type="ORF">FALFRO_R15334</name>
</gene>
<dbReference type="AlphaFoldDB" id="A0A7K6L4L8"/>
<organism evidence="3 4">
    <name type="scientific">Falcunculus frontatus</name>
    <name type="common">Eastern shriketit</name>
    <dbReference type="NCBI Taxonomy" id="254539"/>
    <lineage>
        <taxon>Eukaryota</taxon>
        <taxon>Metazoa</taxon>
        <taxon>Chordata</taxon>
        <taxon>Craniata</taxon>
        <taxon>Vertebrata</taxon>
        <taxon>Euteleostomi</taxon>
        <taxon>Archelosauria</taxon>
        <taxon>Archosauria</taxon>
        <taxon>Dinosauria</taxon>
        <taxon>Saurischia</taxon>
        <taxon>Theropoda</taxon>
        <taxon>Coelurosauria</taxon>
        <taxon>Aves</taxon>
        <taxon>Neognathae</taxon>
        <taxon>Neoaves</taxon>
        <taxon>Telluraves</taxon>
        <taxon>Australaves</taxon>
        <taxon>Passeriformes</taxon>
        <taxon>Corvoidea</taxon>
        <taxon>Pachycephalidae</taxon>
        <taxon>Falcunculus</taxon>
    </lineage>
</organism>
<dbReference type="SUPFAM" id="SSF58069">
    <property type="entry name" value="Virus ectodomain"/>
    <property type="match status" value="1"/>
</dbReference>